<dbReference type="SUPFAM" id="SSF52833">
    <property type="entry name" value="Thioredoxin-like"/>
    <property type="match status" value="1"/>
</dbReference>
<protein>
    <recommendedName>
        <fullName evidence="1">Thioredoxin domain-containing protein</fullName>
    </recommendedName>
</protein>
<dbReference type="RefSeq" id="XP_044544381.1">
    <property type="nucleotide sequence ID" value="XM_044700061.1"/>
</dbReference>
<keyword evidence="4" id="KW-1185">Reference proteome</keyword>
<dbReference type="Pfam" id="PF00085">
    <property type="entry name" value="Thioredoxin"/>
    <property type="match status" value="1"/>
</dbReference>
<dbReference type="InterPro" id="IPR036249">
    <property type="entry name" value="Thioredoxin-like_sf"/>
</dbReference>
<dbReference type="EMBL" id="PYSW02000052">
    <property type="protein sequence ID" value="KAG2373603.1"/>
    <property type="molecule type" value="Genomic_DNA"/>
</dbReference>
<dbReference type="EMBL" id="PYSW02000039">
    <property type="protein sequence ID" value="KAG2375207.1"/>
    <property type="molecule type" value="Genomic_DNA"/>
</dbReference>
<feature type="domain" description="Thioredoxin" evidence="1">
    <location>
        <begin position="72"/>
        <end position="155"/>
    </location>
</feature>
<organism evidence="3 4">
    <name type="scientific">Naegleria lovaniensis</name>
    <name type="common">Amoeba</name>
    <dbReference type="NCBI Taxonomy" id="51637"/>
    <lineage>
        <taxon>Eukaryota</taxon>
        <taxon>Discoba</taxon>
        <taxon>Heterolobosea</taxon>
        <taxon>Tetramitia</taxon>
        <taxon>Eutetramitia</taxon>
        <taxon>Vahlkampfiidae</taxon>
        <taxon>Naegleria</taxon>
    </lineage>
</organism>
<reference evidence="3 4" key="1">
    <citation type="journal article" date="2018" name="BMC Genomics">
        <title>The genome of Naegleria lovaniensis, the basis for a comparative approach to unravel pathogenicity factors of the human pathogenic amoeba N. fowleri.</title>
        <authorList>
            <person name="Liechti N."/>
            <person name="Schurch N."/>
            <person name="Bruggmann R."/>
            <person name="Wittwer M."/>
        </authorList>
    </citation>
    <scope>NUCLEOTIDE SEQUENCE [LARGE SCALE GENOMIC DNA]</scope>
    <source>
        <strain evidence="3 4">ATCC 30569</strain>
    </source>
</reference>
<sequence length="184" mass="21177">MSVQKAMLDNALLASAQIIEKTLDEKLREMDEMTDDDYLKLKQKRLDSLKQKHSLKQEWMQKGHGKVMDVSDAKDFFQHVKDNKFVVVLFYRPSNSYCDLVLSHLQKIAPKHLETLFIKVDGEHCPIIVEHLKIWMMPTIVCIKNGRTDDSIVGLDDLGGANFTTATLRKKLLGYGVIEREDEE</sequence>
<dbReference type="Gene3D" id="3.40.30.10">
    <property type="entry name" value="Glutaredoxin"/>
    <property type="match status" value="1"/>
</dbReference>
<dbReference type="InterPro" id="IPR013766">
    <property type="entry name" value="Thioredoxin_domain"/>
</dbReference>
<gene>
    <name evidence="3" type="ORF">C9374_009830</name>
    <name evidence="2" type="ORF">C9374_011892</name>
</gene>
<comment type="caution">
    <text evidence="3">The sequence shown here is derived from an EMBL/GenBank/DDBJ whole genome shotgun (WGS) entry which is preliminary data.</text>
</comment>
<accession>A0AA88GGL0</accession>
<evidence type="ECO:0000313" key="4">
    <source>
        <dbReference type="Proteomes" id="UP000816034"/>
    </source>
</evidence>
<evidence type="ECO:0000313" key="2">
    <source>
        <dbReference type="EMBL" id="KAG2373603.1"/>
    </source>
</evidence>
<name>A0AA88GGL0_NAELO</name>
<dbReference type="PANTHER" id="PTHR21148">
    <property type="entry name" value="THIOREDOXIN DOMAIN-CONTAINING PROTEIN 9"/>
    <property type="match status" value="1"/>
</dbReference>
<dbReference type="GeneID" id="68102284"/>
<dbReference type="Proteomes" id="UP000816034">
    <property type="component" value="Unassembled WGS sequence"/>
</dbReference>
<proteinExistence type="predicted"/>
<evidence type="ECO:0000259" key="1">
    <source>
        <dbReference type="Pfam" id="PF00085"/>
    </source>
</evidence>
<dbReference type="AlphaFoldDB" id="A0AA88GGL0"/>
<reference evidence="3" key="2">
    <citation type="submission" date="2020-04" db="EMBL/GenBank/DDBJ databases">
        <authorList>
            <person name="Liechti N."/>
            <person name="Schuerch N."/>
            <person name="Bruggmann R."/>
            <person name="Wittwer M."/>
        </authorList>
    </citation>
    <scope>NUCLEOTIDE SEQUENCE</scope>
    <source>
        <strain evidence="3">ATCC 30569</strain>
    </source>
</reference>
<evidence type="ECO:0000313" key="3">
    <source>
        <dbReference type="EMBL" id="KAG2375207.1"/>
    </source>
</evidence>